<protein>
    <submittedName>
        <fullName evidence="3">Anion exchange protein 2</fullName>
    </submittedName>
</protein>
<evidence type="ECO:0000313" key="3">
    <source>
        <dbReference type="EMBL" id="KAK3907823.1"/>
    </source>
</evidence>
<accession>A0AAE1GRY5</accession>
<dbReference type="Proteomes" id="UP001219518">
    <property type="component" value="Unassembled WGS sequence"/>
</dbReference>
<organism evidence="3 4">
    <name type="scientific">Frankliniella fusca</name>
    <dbReference type="NCBI Taxonomy" id="407009"/>
    <lineage>
        <taxon>Eukaryota</taxon>
        <taxon>Metazoa</taxon>
        <taxon>Ecdysozoa</taxon>
        <taxon>Arthropoda</taxon>
        <taxon>Hexapoda</taxon>
        <taxon>Insecta</taxon>
        <taxon>Pterygota</taxon>
        <taxon>Neoptera</taxon>
        <taxon>Paraneoptera</taxon>
        <taxon>Thysanoptera</taxon>
        <taxon>Terebrantia</taxon>
        <taxon>Thripoidea</taxon>
        <taxon>Thripidae</taxon>
        <taxon>Frankliniella</taxon>
    </lineage>
</organism>
<feature type="region of interest" description="Disordered" evidence="1">
    <location>
        <begin position="139"/>
        <end position="159"/>
    </location>
</feature>
<sequence>MAAQAATALPQRCRCAALRAVDQPFQGTWLQSIAPFLTRGAAKGKELAMIVLDAITRLEQCGFHVDIISSDGASWNRTMWLEMGMIRTENEKELDDNEDDILSALDAEEEWETSINLDFPCNTTNPEIEVQVEEVVSVDNGTQNKTKKKRKTSRPALPPNCLNEGWQDLHQALRCLGVTLKIP</sequence>
<evidence type="ECO:0000259" key="2">
    <source>
        <dbReference type="Pfam" id="PF21787"/>
    </source>
</evidence>
<keyword evidence="4" id="KW-1185">Reference proteome</keyword>
<dbReference type="AlphaFoldDB" id="A0AAE1GRY5"/>
<gene>
    <name evidence="3" type="ORF">KUF71_018459</name>
</gene>
<feature type="domain" description="Transposable element P transposase-like RNase H" evidence="2">
    <location>
        <begin position="24"/>
        <end position="84"/>
    </location>
</feature>
<dbReference type="InterPro" id="IPR048365">
    <property type="entry name" value="TNP-like_RNaseH_N"/>
</dbReference>
<reference evidence="3" key="2">
    <citation type="journal article" date="2023" name="BMC Genomics">
        <title>Pest status, molecular evolution, and epigenetic factors derived from the genome assembly of Frankliniella fusca, a thysanopteran phytovirus vector.</title>
        <authorList>
            <person name="Catto M.A."/>
            <person name="Labadie P.E."/>
            <person name="Jacobson A.L."/>
            <person name="Kennedy G.G."/>
            <person name="Srinivasan R."/>
            <person name="Hunt B.G."/>
        </authorList>
    </citation>
    <scope>NUCLEOTIDE SEQUENCE</scope>
    <source>
        <strain evidence="3">PL_HMW_Pooled</strain>
    </source>
</reference>
<dbReference type="Pfam" id="PF21787">
    <property type="entry name" value="TNP-like_RNaseH_N"/>
    <property type="match status" value="1"/>
</dbReference>
<evidence type="ECO:0000313" key="4">
    <source>
        <dbReference type="Proteomes" id="UP001219518"/>
    </source>
</evidence>
<evidence type="ECO:0000256" key="1">
    <source>
        <dbReference type="SAM" id="MobiDB-lite"/>
    </source>
</evidence>
<name>A0AAE1GRY5_9NEOP</name>
<proteinExistence type="predicted"/>
<reference evidence="3" key="1">
    <citation type="submission" date="2021-07" db="EMBL/GenBank/DDBJ databases">
        <authorList>
            <person name="Catto M.A."/>
            <person name="Jacobson A."/>
            <person name="Kennedy G."/>
            <person name="Labadie P."/>
            <person name="Hunt B.G."/>
            <person name="Srinivasan R."/>
        </authorList>
    </citation>
    <scope>NUCLEOTIDE SEQUENCE</scope>
    <source>
        <strain evidence="3">PL_HMW_Pooled</strain>
        <tissue evidence="3">Head</tissue>
    </source>
</reference>
<comment type="caution">
    <text evidence="3">The sequence shown here is derived from an EMBL/GenBank/DDBJ whole genome shotgun (WGS) entry which is preliminary data.</text>
</comment>
<dbReference type="EMBL" id="JAHWGI010000024">
    <property type="protein sequence ID" value="KAK3907823.1"/>
    <property type="molecule type" value="Genomic_DNA"/>
</dbReference>